<evidence type="ECO:0000313" key="2">
    <source>
        <dbReference type="Proteomes" id="UP000243739"/>
    </source>
</evidence>
<reference evidence="1 2" key="1">
    <citation type="submission" date="2016-09" db="EMBL/GenBank/DDBJ databases">
        <title>Draft genome sequence for the type strain of Vulcanibacillus modesticaldus BR, a strictly anaerobic, moderately thermophilic, and nitrate-reducing bacterium from deep sea-hydrothermal vents of the Mid-Atlantic Ridge.</title>
        <authorList>
            <person name="Abin C.A."/>
            <person name="Hollibaugh J.T."/>
        </authorList>
    </citation>
    <scope>NUCLEOTIDE SEQUENCE [LARGE SCALE GENOMIC DNA]</scope>
    <source>
        <strain evidence="1 2">BR</strain>
    </source>
</reference>
<keyword evidence="2" id="KW-1185">Reference proteome</keyword>
<evidence type="ECO:0008006" key="3">
    <source>
        <dbReference type="Google" id="ProtNLM"/>
    </source>
</evidence>
<gene>
    <name evidence="1" type="ORF">BHF71_10690</name>
</gene>
<dbReference type="RefSeq" id="WP_069657282.1">
    <property type="nucleotide sequence ID" value="NZ_MIJF01000047.1"/>
</dbReference>
<accession>A0A1D2YT61</accession>
<evidence type="ECO:0000313" key="1">
    <source>
        <dbReference type="EMBL" id="OEF98855.1"/>
    </source>
</evidence>
<name>A0A1D2YT61_9BACI</name>
<dbReference type="STRING" id="337097.BHF71_10690"/>
<organism evidence="1 2">
    <name type="scientific">Vulcanibacillus modesticaldus</name>
    <dbReference type="NCBI Taxonomy" id="337097"/>
    <lineage>
        <taxon>Bacteria</taxon>
        <taxon>Bacillati</taxon>
        <taxon>Bacillota</taxon>
        <taxon>Bacilli</taxon>
        <taxon>Bacillales</taxon>
        <taxon>Bacillaceae</taxon>
        <taxon>Vulcanibacillus</taxon>
    </lineage>
</organism>
<dbReference type="Proteomes" id="UP000243739">
    <property type="component" value="Unassembled WGS sequence"/>
</dbReference>
<dbReference type="AlphaFoldDB" id="A0A1D2YT61"/>
<sequence length="250" mass="28631">MRDDFNQKTKDTLYKRVGGFCSNPNCVVATTGPHSDNKKIKNIGVAAHITAAEEGGPRYDPNLSSKERKSIENGIWLCQNCAKLIDNDETLYPVELLLEWKKEAEKKAEDRIGKPFSYERKTEIRSLLPGLIEQLSQAIGDESDDNGEISIPEEYDIDKKIEYNNLKKYKFIVDDYGFYYDTCQTTLNAIDNLNPGSKKTLLNFINEKYKETLRNYVAQNAEQDKLSIVRNHSDDIIDDVKFNLITMELV</sequence>
<dbReference type="OrthoDB" id="5379188at2"/>
<proteinExistence type="predicted"/>
<dbReference type="EMBL" id="MIJF01000047">
    <property type="protein sequence ID" value="OEF98855.1"/>
    <property type="molecule type" value="Genomic_DNA"/>
</dbReference>
<comment type="caution">
    <text evidence="1">The sequence shown here is derived from an EMBL/GenBank/DDBJ whole genome shotgun (WGS) entry which is preliminary data.</text>
</comment>
<protein>
    <recommendedName>
        <fullName evidence="3">HNH endonuclease</fullName>
    </recommendedName>
</protein>